<keyword evidence="9" id="KW-1185">Reference proteome</keyword>
<evidence type="ECO:0000259" key="7">
    <source>
        <dbReference type="SMART" id="SM00849"/>
    </source>
</evidence>
<name>A0ABT0J183_9MICO</name>
<reference evidence="8 9" key="1">
    <citation type="submission" date="2022-02" db="EMBL/GenBank/DDBJ databases">
        <title>The car tank lid bacteriome: a reservoir of bacteria with potential in bioremediation of fuel.</title>
        <authorList>
            <person name="Vidal-Verdu A."/>
            <person name="Gomez-Martinez D."/>
            <person name="Latorre-Perez A."/>
            <person name="Pereto J."/>
            <person name="Porcar M."/>
        </authorList>
    </citation>
    <scope>NUCLEOTIDE SEQUENCE [LARGE SCALE GENOMIC DNA]</scope>
    <source>
        <strain evidence="8 9">4D.3</strain>
    </source>
</reference>
<feature type="domain" description="Metallo-beta-lactamase" evidence="7">
    <location>
        <begin position="532"/>
        <end position="712"/>
    </location>
</feature>
<feature type="transmembrane region" description="Helical" evidence="6">
    <location>
        <begin position="32"/>
        <end position="51"/>
    </location>
</feature>
<dbReference type="SUPFAM" id="SSF56281">
    <property type="entry name" value="Metallo-hydrolase/oxidoreductase"/>
    <property type="match status" value="1"/>
</dbReference>
<evidence type="ECO:0000256" key="4">
    <source>
        <dbReference type="ARBA" id="ARBA00022989"/>
    </source>
</evidence>
<evidence type="ECO:0000256" key="1">
    <source>
        <dbReference type="ARBA" id="ARBA00004651"/>
    </source>
</evidence>
<proteinExistence type="predicted"/>
<dbReference type="Pfam" id="PF13567">
    <property type="entry name" value="DUF4131"/>
    <property type="match status" value="1"/>
</dbReference>
<keyword evidence="2" id="KW-1003">Cell membrane</keyword>
<dbReference type="NCBIfam" id="TIGR00360">
    <property type="entry name" value="ComEC_N-term"/>
    <property type="match status" value="1"/>
</dbReference>
<feature type="transmembrane region" description="Helical" evidence="6">
    <location>
        <begin position="401"/>
        <end position="420"/>
    </location>
</feature>
<dbReference type="InterPro" id="IPR004477">
    <property type="entry name" value="ComEC_N"/>
</dbReference>
<comment type="caution">
    <text evidence="8">The sequence shown here is derived from an EMBL/GenBank/DDBJ whole genome shotgun (WGS) entry which is preliminary data.</text>
</comment>
<dbReference type="SMART" id="SM00849">
    <property type="entry name" value="Lactamase_B"/>
    <property type="match status" value="1"/>
</dbReference>
<evidence type="ECO:0000313" key="9">
    <source>
        <dbReference type="Proteomes" id="UP001651050"/>
    </source>
</evidence>
<dbReference type="PANTHER" id="PTHR30619:SF1">
    <property type="entry name" value="RECOMBINATION PROTEIN 2"/>
    <property type="match status" value="1"/>
</dbReference>
<dbReference type="PANTHER" id="PTHR30619">
    <property type="entry name" value="DNA INTERNALIZATION/COMPETENCE PROTEIN COMEC/REC2"/>
    <property type="match status" value="1"/>
</dbReference>
<keyword evidence="3 6" id="KW-0812">Transmembrane</keyword>
<feature type="transmembrane region" description="Helical" evidence="6">
    <location>
        <begin position="490"/>
        <end position="509"/>
    </location>
</feature>
<feature type="transmembrane region" description="Helical" evidence="6">
    <location>
        <begin position="370"/>
        <end position="389"/>
    </location>
</feature>
<dbReference type="InterPro" id="IPR025405">
    <property type="entry name" value="DUF4131"/>
</dbReference>
<accession>A0ABT0J183</accession>
<evidence type="ECO:0000256" key="6">
    <source>
        <dbReference type="SAM" id="Phobius"/>
    </source>
</evidence>
<keyword evidence="4 6" id="KW-1133">Transmembrane helix</keyword>
<protein>
    <submittedName>
        <fullName evidence="8">ComEC/Rec2 family competence protein</fullName>
    </submittedName>
</protein>
<evidence type="ECO:0000256" key="3">
    <source>
        <dbReference type="ARBA" id="ARBA00022692"/>
    </source>
</evidence>
<feature type="transmembrane region" description="Helical" evidence="6">
    <location>
        <begin position="432"/>
        <end position="451"/>
    </location>
</feature>
<comment type="subcellular location">
    <subcellularLocation>
        <location evidence="1">Cell membrane</location>
        <topology evidence="1">Multi-pass membrane protein</topology>
    </subcellularLocation>
</comment>
<dbReference type="InterPro" id="IPR052159">
    <property type="entry name" value="Competence_DNA_uptake"/>
</dbReference>
<gene>
    <name evidence="8" type="ORF">M1843_05305</name>
</gene>
<dbReference type="InterPro" id="IPR036866">
    <property type="entry name" value="RibonucZ/Hydroxyglut_hydro"/>
</dbReference>
<organism evidence="8 9">
    <name type="scientific">Isoptericola peretonis</name>
    <dbReference type="NCBI Taxonomy" id="2918523"/>
    <lineage>
        <taxon>Bacteria</taxon>
        <taxon>Bacillati</taxon>
        <taxon>Actinomycetota</taxon>
        <taxon>Actinomycetes</taxon>
        <taxon>Micrococcales</taxon>
        <taxon>Promicromonosporaceae</taxon>
        <taxon>Isoptericola</taxon>
    </lineage>
</organism>
<dbReference type="Pfam" id="PF00753">
    <property type="entry name" value="Lactamase_B"/>
    <property type="match status" value="1"/>
</dbReference>
<evidence type="ECO:0000313" key="8">
    <source>
        <dbReference type="EMBL" id="MCK9793164.1"/>
    </source>
</evidence>
<dbReference type="EMBL" id="JALQCY010000002">
    <property type="protein sequence ID" value="MCK9793164.1"/>
    <property type="molecule type" value="Genomic_DNA"/>
</dbReference>
<sequence>MVALGAVLAASGAATVSGIASRAPRARRRPAAAHAVLALACVAAVALGVHAQAARQAPLREAAGQGARAELLGRVASEARPAVFGDGVRWVVAVQQVEARGVTGPGAGLVEVTSAAPAPRFGATVAVSGVLRPVTGGDGPLARLSAAEAVTERSPPSALLRATHVLRAALLEVTEPLSPQARGLVPGVAIGDTSRVPAEVDEAMRVTSLTHVTAVSGGHFAIVVATLTALCALARAPRGVRVAVVAVAAAAFVLLVRPEPSVLRAAWTCAVALLGLALGRPSAGASALAAAAVTLLVVDPWLARSFGFVLSCAATAGLVLLAGPLARRLAPWTGRPLAFALAVPWAAQAACGPVLLLIDPHVPLASVPANLLATPALVPATVLGLVATLSAPWAPALALPAAWLAGLATGWIAAVAQAFAGVPGTRLPWPGGLGGAAALALLTAAGLALVLRRPPGEGWRREWRETAPRAVRRVRRRFRRAAARQGRARTALAAGLAGAALLAVLVVTVPRLAGAGRPVPEDWQVAACDVGQGDSMAVRTGPASAIVVDVGPDGAAAGRCLDRLGVTTVDLLVLSHFHADHVGGLAAVLRGRAVSAALVSPLDEPAGQAAAVRADLAAAGVPVQVAAAGDTGAAGSATWRVLGASAGAEEGGARGAEGDGANDASVALQVRTAGGLDLVALGDLEEPGQDTLAARLSADGLAAGVDVVKMAHHGSRSQSAALARHLSPRVTLVSVGADNTYGHPTDDALSLYASVGSALVRTDECGTAALVQRSDEIGLACG</sequence>
<feature type="transmembrane region" description="Helical" evidence="6">
    <location>
        <begin position="308"/>
        <end position="326"/>
    </location>
</feature>
<feature type="transmembrane region" description="Helical" evidence="6">
    <location>
        <begin position="338"/>
        <end position="358"/>
    </location>
</feature>
<evidence type="ECO:0000256" key="2">
    <source>
        <dbReference type="ARBA" id="ARBA00022475"/>
    </source>
</evidence>
<dbReference type="Proteomes" id="UP001651050">
    <property type="component" value="Unassembled WGS sequence"/>
</dbReference>
<dbReference type="InterPro" id="IPR001279">
    <property type="entry name" value="Metallo-B-lactamas"/>
</dbReference>
<dbReference type="Gene3D" id="3.60.15.10">
    <property type="entry name" value="Ribonuclease Z/Hydroxyacylglutathione hydrolase-like"/>
    <property type="match status" value="1"/>
</dbReference>
<keyword evidence="5 6" id="KW-0472">Membrane</keyword>
<dbReference type="Pfam" id="PF03772">
    <property type="entry name" value="Competence"/>
    <property type="match status" value="1"/>
</dbReference>
<feature type="transmembrane region" description="Helical" evidence="6">
    <location>
        <begin position="239"/>
        <end position="256"/>
    </location>
</feature>
<evidence type="ECO:0000256" key="5">
    <source>
        <dbReference type="ARBA" id="ARBA00023136"/>
    </source>
</evidence>